<evidence type="ECO:0000313" key="11">
    <source>
        <dbReference type="EMBL" id="KAG0475263.1"/>
    </source>
</evidence>
<comment type="subcellular location">
    <subcellularLocation>
        <location evidence="1">Chromosome</location>
        <location evidence="1">Centromere</location>
        <location evidence="1">Kinetochore</location>
    </subcellularLocation>
</comment>
<keyword evidence="3" id="KW-0158">Chromosome</keyword>
<evidence type="ECO:0000256" key="1">
    <source>
        <dbReference type="ARBA" id="ARBA00004629"/>
    </source>
</evidence>
<sequence length="238" mass="27014">MEGSGEEAFEALGLKPQLLINDILNMVDDAVDAAFDFFHKEALKLLGSEFYENPSSSEELSKGVNSLHYLMEGVLDMQMSLWEKYCLNHCFSVPEGFMLPTKQDSPDNSMLQPELTDEQLDLQLDTTRMKLAVAMQKNAGLQRQIHELEKQSSYNAAILEAAQLYEQSSTSHIFKEIEEKTSELRVRMQEAMTKTKNDSEAGGLLNMNMIRNGIIKQDSHLQSRMQEILEAVKLLRSM</sequence>
<keyword evidence="4" id="KW-0132">Cell division</keyword>
<gene>
    <name evidence="11" type="ORF">HPP92_014949</name>
</gene>
<evidence type="ECO:0000256" key="5">
    <source>
        <dbReference type="ARBA" id="ARBA00022776"/>
    </source>
</evidence>
<feature type="coiled-coil region" evidence="10">
    <location>
        <begin position="131"/>
        <end position="194"/>
    </location>
</feature>
<evidence type="ECO:0000256" key="2">
    <source>
        <dbReference type="ARBA" id="ARBA00008643"/>
    </source>
</evidence>
<keyword evidence="9" id="KW-0137">Centromere</keyword>
<dbReference type="GO" id="GO:0051301">
    <property type="term" value="P:cell division"/>
    <property type="evidence" value="ECO:0007669"/>
    <property type="project" value="UniProtKB-KW"/>
</dbReference>
<dbReference type="OrthoDB" id="1884855at2759"/>
<dbReference type="PANTHER" id="PTHR14527">
    <property type="entry name" value="PROTEIN MIS12 HOMOLOG"/>
    <property type="match status" value="1"/>
</dbReference>
<dbReference type="PANTHER" id="PTHR14527:SF2">
    <property type="entry name" value="PROTEIN MIS12 HOMOLOG"/>
    <property type="match status" value="1"/>
</dbReference>
<evidence type="ECO:0000256" key="9">
    <source>
        <dbReference type="ARBA" id="ARBA00023328"/>
    </source>
</evidence>
<protein>
    <submittedName>
        <fullName evidence="11">Uncharacterized protein</fullName>
    </submittedName>
</protein>
<keyword evidence="8" id="KW-0131">Cell cycle</keyword>
<evidence type="ECO:0000256" key="4">
    <source>
        <dbReference type="ARBA" id="ARBA00022618"/>
    </source>
</evidence>
<keyword evidence="6" id="KW-0995">Kinetochore</keyword>
<reference evidence="11 12" key="1">
    <citation type="journal article" date="2020" name="Nat. Food">
        <title>A phased Vanilla planifolia genome enables genetic improvement of flavour and production.</title>
        <authorList>
            <person name="Hasing T."/>
            <person name="Tang H."/>
            <person name="Brym M."/>
            <person name="Khazi F."/>
            <person name="Huang T."/>
            <person name="Chambers A.H."/>
        </authorList>
    </citation>
    <scope>NUCLEOTIDE SEQUENCE [LARGE SCALE GENOMIC DNA]</scope>
    <source>
        <tissue evidence="11">Leaf</tissue>
    </source>
</reference>
<dbReference type="InterPro" id="IPR008685">
    <property type="entry name" value="Centromere_Mis12"/>
</dbReference>
<evidence type="ECO:0000256" key="7">
    <source>
        <dbReference type="ARBA" id="ARBA00023054"/>
    </source>
</evidence>
<comment type="similarity">
    <text evidence="2">Belongs to the mis12 family.</text>
</comment>
<keyword evidence="7 10" id="KW-0175">Coiled coil</keyword>
<evidence type="ECO:0000256" key="8">
    <source>
        <dbReference type="ARBA" id="ARBA00023306"/>
    </source>
</evidence>
<dbReference type="Proteomes" id="UP000639772">
    <property type="component" value="Chromosome 7"/>
</dbReference>
<dbReference type="EMBL" id="JADCNM010000007">
    <property type="protein sequence ID" value="KAG0475263.1"/>
    <property type="molecule type" value="Genomic_DNA"/>
</dbReference>
<dbReference type="Pfam" id="PF05859">
    <property type="entry name" value="Mis12"/>
    <property type="match status" value="1"/>
</dbReference>
<comment type="caution">
    <text evidence="11">The sequence shown here is derived from an EMBL/GenBank/DDBJ whole genome shotgun (WGS) entry which is preliminary data.</text>
</comment>
<evidence type="ECO:0000313" key="12">
    <source>
        <dbReference type="Proteomes" id="UP000639772"/>
    </source>
</evidence>
<evidence type="ECO:0000256" key="10">
    <source>
        <dbReference type="SAM" id="Coils"/>
    </source>
</evidence>
<dbReference type="GO" id="GO:0000070">
    <property type="term" value="P:mitotic sister chromatid segregation"/>
    <property type="evidence" value="ECO:0007669"/>
    <property type="project" value="TreeGrafter"/>
</dbReference>
<keyword evidence="5" id="KW-0498">Mitosis</keyword>
<accession>A0A835QVI4</accession>
<name>A0A835QVI4_VANPL</name>
<dbReference type="GO" id="GO:0051382">
    <property type="term" value="P:kinetochore assembly"/>
    <property type="evidence" value="ECO:0007669"/>
    <property type="project" value="TreeGrafter"/>
</dbReference>
<dbReference type="GO" id="GO:0000444">
    <property type="term" value="C:MIS12/MIND type complex"/>
    <property type="evidence" value="ECO:0007669"/>
    <property type="project" value="TreeGrafter"/>
</dbReference>
<proteinExistence type="inferred from homology"/>
<dbReference type="GO" id="GO:0005634">
    <property type="term" value="C:nucleus"/>
    <property type="evidence" value="ECO:0007669"/>
    <property type="project" value="InterPro"/>
</dbReference>
<organism evidence="11 12">
    <name type="scientific">Vanilla planifolia</name>
    <name type="common">Vanilla</name>
    <dbReference type="NCBI Taxonomy" id="51239"/>
    <lineage>
        <taxon>Eukaryota</taxon>
        <taxon>Viridiplantae</taxon>
        <taxon>Streptophyta</taxon>
        <taxon>Embryophyta</taxon>
        <taxon>Tracheophyta</taxon>
        <taxon>Spermatophyta</taxon>
        <taxon>Magnoliopsida</taxon>
        <taxon>Liliopsida</taxon>
        <taxon>Asparagales</taxon>
        <taxon>Orchidaceae</taxon>
        <taxon>Vanilloideae</taxon>
        <taxon>Vanilleae</taxon>
        <taxon>Vanilla</taxon>
    </lineage>
</organism>
<evidence type="ECO:0000256" key="3">
    <source>
        <dbReference type="ARBA" id="ARBA00022454"/>
    </source>
</evidence>
<dbReference type="AlphaFoldDB" id="A0A835QVI4"/>
<evidence type="ECO:0000256" key="6">
    <source>
        <dbReference type="ARBA" id="ARBA00022838"/>
    </source>
</evidence>